<keyword evidence="15" id="KW-0342">GTP-binding</keyword>
<dbReference type="GO" id="GO:0016787">
    <property type="term" value="F:hydrolase activity"/>
    <property type="evidence" value="ECO:0007669"/>
    <property type="project" value="UniProtKB-KW"/>
</dbReference>
<feature type="compositionally biased region" description="Acidic residues" evidence="20">
    <location>
        <begin position="1051"/>
        <end position="1060"/>
    </location>
</feature>
<dbReference type="Gene3D" id="3.40.50.1100">
    <property type="match status" value="4"/>
</dbReference>
<keyword evidence="10" id="KW-1000">Mitochondrion outer membrane</keyword>
<keyword evidence="17" id="KW-0198">Cysteine biosynthesis</keyword>
<evidence type="ECO:0000256" key="12">
    <source>
        <dbReference type="ARBA" id="ARBA00022898"/>
    </source>
</evidence>
<feature type="compositionally biased region" description="Acidic residues" evidence="20">
    <location>
        <begin position="110"/>
        <end position="119"/>
    </location>
</feature>
<protein>
    <recommendedName>
        <fullName evidence="5">cysteine synthase</fullName>
        <ecNumber evidence="5">2.5.1.47</ecNumber>
    </recommendedName>
    <alternativeName>
        <fullName evidence="19">Cysteine synthase-like protein</fullName>
    </alternativeName>
</protein>
<evidence type="ECO:0000256" key="16">
    <source>
        <dbReference type="ARBA" id="ARBA00023136"/>
    </source>
</evidence>
<evidence type="ECO:0000313" key="23">
    <source>
        <dbReference type="Proteomes" id="UP000311382"/>
    </source>
</evidence>
<feature type="region of interest" description="Disordered" evidence="20">
    <location>
        <begin position="417"/>
        <end position="441"/>
    </location>
</feature>
<dbReference type="InterPro" id="IPR030231">
    <property type="entry name" value="Gpn2"/>
</dbReference>
<evidence type="ECO:0000256" key="10">
    <source>
        <dbReference type="ARBA" id="ARBA00022787"/>
    </source>
</evidence>
<keyword evidence="9" id="KW-0547">Nucleotide-binding</keyword>
<evidence type="ECO:0000256" key="7">
    <source>
        <dbReference type="ARBA" id="ARBA00022679"/>
    </source>
</evidence>
<keyword evidence="7" id="KW-0808">Transferase</keyword>
<evidence type="ECO:0000256" key="19">
    <source>
        <dbReference type="ARBA" id="ARBA00078545"/>
    </source>
</evidence>
<keyword evidence="23" id="KW-1185">Reference proteome</keyword>
<evidence type="ECO:0000256" key="18">
    <source>
        <dbReference type="ARBA" id="ARBA00047931"/>
    </source>
</evidence>
<dbReference type="InterPro" id="IPR004130">
    <property type="entry name" value="Gpn"/>
</dbReference>
<dbReference type="InterPro" id="IPR050214">
    <property type="entry name" value="Cys_Synth/Cystath_Beta-Synth"/>
</dbReference>
<evidence type="ECO:0000256" key="5">
    <source>
        <dbReference type="ARBA" id="ARBA00012681"/>
    </source>
</evidence>
<dbReference type="InterPro" id="IPR001926">
    <property type="entry name" value="TrpB-like_PALP"/>
</dbReference>
<dbReference type="FunFam" id="3.40.50.1100:FF:000096">
    <property type="entry name" value="Related to cysteine synthase"/>
    <property type="match status" value="1"/>
</dbReference>
<evidence type="ECO:0000259" key="21">
    <source>
        <dbReference type="Pfam" id="PF00291"/>
    </source>
</evidence>
<feature type="region of interest" description="Disordered" evidence="20">
    <location>
        <begin position="301"/>
        <end position="332"/>
    </location>
</feature>
<evidence type="ECO:0000256" key="14">
    <source>
        <dbReference type="ARBA" id="ARBA00023128"/>
    </source>
</evidence>
<dbReference type="Pfam" id="PF03029">
    <property type="entry name" value="ATP_bind_1"/>
    <property type="match status" value="1"/>
</dbReference>
<dbReference type="FunFam" id="3.40.50.1100:FF:000016">
    <property type="entry name" value="Cysteine synthase A"/>
    <property type="match status" value="1"/>
</dbReference>
<gene>
    <name evidence="22" type="ORF">DMC30DRAFT_451618</name>
</gene>
<keyword evidence="16" id="KW-0472">Membrane</keyword>
<dbReference type="CDD" id="cd17871">
    <property type="entry name" value="GPN2"/>
    <property type="match status" value="1"/>
</dbReference>
<comment type="similarity">
    <text evidence="4">Belongs to the cysteine synthase/cystathionine beta-synthase family.</text>
</comment>
<comment type="caution">
    <text evidence="22">The sequence shown here is derived from an EMBL/GenBank/DDBJ whole genome shotgun (WGS) entry which is preliminary data.</text>
</comment>
<evidence type="ECO:0000256" key="20">
    <source>
        <dbReference type="SAM" id="MobiDB-lite"/>
    </source>
</evidence>
<keyword evidence="11" id="KW-0378">Hydrolase</keyword>
<feature type="region of interest" description="Disordered" evidence="20">
    <location>
        <begin position="953"/>
        <end position="1009"/>
    </location>
</feature>
<feature type="region of interest" description="Disordered" evidence="20">
    <location>
        <begin position="103"/>
        <end position="127"/>
    </location>
</feature>
<comment type="catalytic activity">
    <reaction evidence="18">
        <text>O-acetyl-L-serine + hydrogen sulfide = L-cysteine + acetate</text>
        <dbReference type="Rhea" id="RHEA:14829"/>
        <dbReference type="ChEBI" id="CHEBI:29919"/>
        <dbReference type="ChEBI" id="CHEBI:30089"/>
        <dbReference type="ChEBI" id="CHEBI:35235"/>
        <dbReference type="ChEBI" id="CHEBI:58340"/>
        <dbReference type="EC" id="2.5.1.47"/>
    </reaction>
</comment>
<dbReference type="GO" id="GO:0005741">
    <property type="term" value="C:mitochondrial outer membrane"/>
    <property type="evidence" value="ECO:0007669"/>
    <property type="project" value="UniProtKB-SubCell"/>
</dbReference>
<keyword evidence="6" id="KW-0028">Amino-acid biosynthesis</keyword>
<evidence type="ECO:0000256" key="13">
    <source>
        <dbReference type="ARBA" id="ARBA00022989"/>
    </source>
</evidence>
<sequence length="1461" mass="159982">MPFGQVVIGPPGSGKTTYVWGLHQFFTALERPILLVNLDPAAPSPPYPHSVSIADLISLEDAMTAHGLGPNGAMLYCLEYLEANLDWLDTELDRALTALETAAAGAGPDGGDDDDDEMDPVTGGRKDKRKWRRDEMYVVFDTPGQVELSTNHDSLKHILEHLRKRAGFRLAAVHLMDASHILDAPKYVAVLLLALRTMLQLELPHVNVLSKVDLLGQAGDLPFNLDYYTEVQDLSYLLPFLERDQRTQRFGELNRVICDLVEEFGLVGFETLAVEDKDSMLRLVQVIDQALGYVPPSLASAASLSSSSHPHSHTHSQDPHRSHHATAPHPSFAQSQPLSAALHAGTVQEKWVDHPRAYEEHERGMWEKEGEWAAEKATEESRRRAVERARREAGEGEGERVGEAGRALLTRFERYRSSGGSPNACAVRPTSTSPDQPRPDFLCAPHRRRVRSRGAMPATVLLPYSLRHPFTVLPIPNFLRPSHLGPKRSLLVGLTLGFSLSLSLTGLAWYALDAWRRALRRKASKRIVEVRGDEVVSGIEGLIGNTPLVRINSLSDALGVDILGKCEYLNPFGSVKDRVSLQIIKQAESEGLIHPNTGSCIFEGTSGSTGISIAGIARARGYKAHIVLPDDVAAEKIQMLRVLGAEVEPVRPVSIVDRRHYVNLARQRALEFGRGHDVVRSTTSASTPSATPRAVMPSLESDGVAGTRVQPDLLVTAGTPRSGRSADADAAADGGGYRDPPRGLFADQFENLSNLRAHSEGTAQEIWTQTAGRVDAFISGAGTGGTIAGVGRVLKERTGGVCEIVLADPQGSGLYHKIQDGVMYAETESEGKRRRYQVDTIVEGIGLNRITRNLSQALPIIDDAIRVTDAEAVAMSRHLALHDGLFLGSSSAVNLVACVRLARAWGHNGRGRRIVTILCDSGARHASRFWNDEYLSRAGIPLSSSIDFLYNEPPLRAPASDDGPDPTHDTELASDDPRDLPPPPPALLETPRDEKDASGPPLPLPCHGPRPRTMVASFASMPDELVSHVVKLVCWQDAQLPAIARGALFPDDPDAPDDSDEDRKPEDVLEGYWSPYHGRGIRALVQVNRRFRALALPHLYEVRLIHLSSETLAWLTHAQTYSISAAQANAEFFDFEVVSEWQLGHLVRHVDCRYVADDSDAAQHSLACALRKMPNLATLDLDITILRHVYSSTPSATEVRLARSVKDALGRISSLHFGAVADDLVTKALGNVGAHCLRSLSIRHTSTLVSLGDELSVALDSLAALDEVALGLIKWADRAYFKEHLRFRRVRTLILQTCFNYHEELLLAHHIAPSVHKLTVGFATPSSVTRSALPAPLLPTLRVLTIPSAHTLPDAFDDLRLPGLERLYISLNSPVKEFPFETVSFPSLRPLAAPPLFVAKCAELGIRFDYQRHPALPSDFIESVESSTAGTPQQVIGPRVKALEETLSWALDRARWLSRIR</sequence>
<comment type="similarity">
    <text evidence="3">Belongs to the GPN-loop GTPase family.</text>
</comment>
<dbReference type="SUPFAM" id="SSF53686">
    <property type="entry name" value="Tryptophan synthase beta subunit-like PLP-dependent enzymes"/>
    <property type="match status" value="1"/>
</dbReference>
<evidence type="ECO:0000256" key="1">
    <source>
        <dbReference type="ARBA" id="ARBA00001933"/>
    </source>
</evidence>
<accession>A0A5C5FUL7</accession>
<evidence type="ECO:0000256" key="11">
    <source>
        <dbReference type="ARBA" id="ARBA00022801"/>
    </source>
</evidence>
<organism evidence="22 23">
    <name type="scientific">Rhodotorula diobovata</name>
    <dbReference type="NCBI Taxonomy" id="5288"/>
    <lineage>
        <taxon>Eukaryota</taxon>
        <taxon>Fungi</taxon>
        <taxon>Dikarya</taxon>
        <taxon>Basidiomycota</taxon>
        <taxon>Pucciniomycotina</taxon>
        <taxon>Microbotryomycetes</taxon>
        <taxon>Sporidiobolales</taxon>
        <taxon>Sporidiobolaceae</taxon>
        <taxon>Rhodotorula</taxon>
    </lineage>
</organism>
<feature type="region of interest" description="Disordered" evidence="20">
    <location>
        <begin position="715"/>
        <end position="738"/>
    </location>
</feature>
<reference evidence="22 23" key="1">
    <citation type="submission" date="2019-03" db="EMBL/GenBank/DDBJ databases">
        <title>Rhodosporidium diobovatum UCD-FST 08-225 genome sequencing, assembly, and annotation.</title>
        <authorList>
            <person name="Fakankun I.U."/>
            <person name="Fristensky B."/>
            <person name="Levin D.B."/>
        </authorList>
    </citation>
    <scope>NUCLEOTIDE SEQUENCE [LARGE SCALE GENOMIC DNA]</scope>
    <source>
        <strain evidence="22 23">UCD-FST 08-225</strain>
    </source>
</reference>
<evidence type="ECO:0000256" key="3">
    <source>
        <dbReference type="ARBA" id="ARBA00005290"/>
    </source>
</evidence>
<evidence type="ECO:0000256" key="15">
    <source>
        <dbReference type="ARBA" id="ARBA00023134"/>
    </source>
</evidence>
<feature type="compositionally biased region" description="Basic and acidic residues" evidence="20">
    <location>
        <begin position="965"/>
        <end position="979"/>
    </location>
</feature>
<evidence type="ECO:0000256" key="4">
    <source>
        <dbReference type="ARBA" id="ARBA00007103"/>
    </source>
</evidence>
<dbReference type="InterPro" id="IPR036052">
    <property type="entry name" value="TrpB-like_PALP_sf"/>
</dbReference>
<evidence type="ECO:0000256" key="9">
    <source>
        <dbReference type="ARBA" id="ARBA00022741"/>
    </source>
</evidence>
<dbReference type="PANTHER" id="PTHR10314">
    <property type="entry name" value="CYSTATHIONINE BETA-SYNTHASE"/>
    <property type="match status" value="1"/>
</dbReference>
<keyword evidence="14" id="KW-0496">Mitochondrion</keyword>
<evidence type="ECO:0000256" key="17">
    <source>
        <dbReference type="ARBA" id="ARBA00023192"/>
    </source>
</evidence>
<keyword evidence="8" id="KW-0812">Transmembrane</keyword>
<dbReference type="CDD" id="cd01561">
    <property type="entry name" value="CBS_like"/>
    <property type="match status" value="1"/>
</dbReference>
<dbReference type="STRING" id="5288.A0A5C5FUL7"/>
<comment type="cofactor">
    <cofactor evidence="1">
        <name>pyridoxal 5'-phosphate</name>
        <dbReference type="ChEBI" id="CHEBI:597326"/>
    </cofactor>
</comment>
<evidence type="ECO:0000256" key="6">
    <source>
        <dbReference type="ARBA" id="ARBA00022605"/>
    </source>
</evidence>
<dbReference type="EC" id="2.5.1.47" evidence="5"/>
<dbReference type="Pfam" id="PF00291">
    <property type="entry name" value="PALP"/>
    <property type="match status" value="2"/>
</dbReference>
<feature type="domain" description="Tryptophan synthase beta chain-like PALP" evidence="21">
    <location>
        <begin position="540"/>
        <end position="661"/>
    </location>
</feature>
<dbReference type="Gene3D" id="3.40.50.300">
    <property type="entry name" value="P-loop containing nucleotide triphosphate hydrolases"/>
    <property type="match status" value="1"/>
</dbReference>
<evidence type="ECO:0000256" key="8">
    <source>
        <dbReference type="ARBA" id="ARBA00022692"/>
    </source>
</evidence>
<dbReference type="GO" id="GO:0005525">
    <property type="term" value="F:GTP binding"/>
    <property type="evidence" value="ECO:0007669"/>
    <property type="project" value="UniProtKB-KW"/>
</dbReference>
<evidence type="ECO:0000256" key="2">
    <source>
        <dbReference type="ARBA" id="ARBA00004572"/>
    </source>
</evidence>
<dbReference type="SUPFAM" id="SSF52540">
    <property type="entry name" value="P-loop containing nucleoside triphosphate hydrolases"/>
    <property type="match status" value="1"/>
</dbReference>
<comment type="subcellular location">
    <subcellularLocation>
        <location evidence="2">Mitochondrion outer membrane</location>
        <topology evidence="2">Single-pass membrane protein</topology>
    </subcellularLocation>
</comment>
<feature type="domain" description="Tryptophan synthase beta chain-like PALP" evidence="21">
    <location>
        <begin position="738"/>
        <end position="920"/>
    </location>
</feature>
<keyword evidence="12" id="KW-0663">Pyridoxal phosphate</keyword>
<dbReference type="GO" id="GO:0004124">
    <property type="term" value="F:cysteine synthase activity"/>
    <property type="evidence" value="ECO:0007669"/>
    <property type="project" value="UniProtKB-EC"/>
</dbReference>
<dbReference type="Proteomes" id="UP000311382">
    <property type="component" value="Unassembled WGS sequence"/>
</dbReference>
<proteinExistence type="inferred from homology"/>
<evidence type="ECO:0000313" key="22">
    <source>
        <dbReference type="EMBL" id="TNY20355.1"/>
    </source>
</evidence>
<feature type="region of interest" description="Disordered" evidence="20">
    <location>
        <begin position="1047"/>
        <end position="1066"/>
    </location>
</feature>
<name>A0A5C5FUL7_9BASI</name>
<dbReference type="InterPro" id="IPR027417">
    <property type="entry name" value="P-loop_NTPase"/>
</dbReference>
<dbReference type="OrthoDB" id="10259545at2759"/>
<dbReference type="EMBL" id="SOZI01000069">
    <property type="protein sequence ID" value="TNY20355.1"/>
    <property type="molecule type" value="Genomic_DNA"/>
</dbReference>
<keyword evidence="13" id="KW-1133">Transmembrane helix</keyword>